<name>A0ABQ9FYL9_TEGGR</name>
<dbReference type="Proteomes" id="UP001217089">
    <property type="component" value="Unassembled WGS sequence"/>
</dbReference>
<sequence>MLPDLTRAEETIYKTKHLKSPTKHYQGGASDTDSAIKMDDKNDDRMDRYGDSGASKYKSLPPLKTEIEPADDDRKERKKKKKEKKKKKSSRRREEDNAAYLGGASDDENALTTEL</sequence>
<protein>
    <submittedName>
        <fullName evidence="2">Uncharacterized protein</fullName>
    </submittedName>
</protein>
<evidence type="ECO:0000313" key="2">
    <source>
        <dbReference type="EMBL" id="KAJ8322325.1"/>
    </source>
</evidence>
<dbReference type="EMBL" id="JARBDR010000018">
    <property type="protein sequence ID" value="KAJ8322325.1"/>
    <property type="molecule type" value="Genomic_DNA"/>
</dbReference>
<keyword evidence="3" id="KW-1185">Reference proteome</keyword>
<feature type="compositionally biased region" description="Basic and acidic residues" evidence="1">
    <location>
        <begin position="1"/>
        <end position="13"/>
    </location>
</feature>
<evidence type="ECO:0000256" key="1">
    <source>
        <dbReference type="SAM" id="MobiDB-lite"/>
    </source>
</evidence>
<feature type="compositionally biased region" description="Basic residues" evidence="1">
    <location>
        <begin position="76"/>
        <end position="91"/>
    </location>
</feature>
<feature type="region of interest" description="Disordered" evidence="1">
    <location>
        <begin position="1"/>
        <end position="115"/>
    </location>
</feature>
<gene>
    <name evidence="2" type="ORF">KUTeg_000796</name>
</gene>
<proteinExistence type="predicted"/>
<organism evidence="2 3">
    <name type="scientific">Tegillarca granosa</name>
    <name type="common">Malaysian cockle</name>
    <name type="synonym">Anadara granosa</name>
    <dbReference type="NCBI Taxonomy" id="220873"/>
    <lineage>
        <taxon>Eukaryota</taxon>
        <taxon>Metazoa</taxon>
        <taxon>Spiralia</taxon>
        <taxon>Lophotrochozoa</taxon>
        <taxon>Mollusca</taxon>
        <taxon>Bivalvia</taxon>
        <taxon>Autobranchia</taxon>
        <taxon>Pteriomorphia</taxon>
        <taxon>Arcoida</taxon>
        <taxon>Arcoidea</taxon>
        <taxon>Arcidae</taxon>
        <taxon>Tegillarca</taxon>
    </lineage>
</organism>
<evidence type="ECO:0000313" key="3">
    <source>
        <dbReference type="Proteomes" id="UP001217089"/>
    </source>
</evidence>
<feature type="compositionally biased region" description="Basic and acidic residues" evidence="1">
    <location>
        <begin position="34"/>
        <end position="50"/>
    </location>
</feature>
<reference evidence="2 3" key="1">
    <citation type="submission" date="2022-12" db="EMBL/GenBank/DDBJ databases">
        <title>Chromosome-level genome of Tegillarca granosa.</title>
        <authorList>
            <person name="Kim J."/>
        </authorList>
    </citation>
    <scope>NUCLEOTIDE SEQUENCE [LARGE SCALE GENOMIC DNA]</scope>
    <source>
        <strain evidence="2">Teg-2019</strain>
        <tissue evidence="2">Adductor muscle</tissue>
    </source>
</reference>
<comment type="caution">
    <text evidence="2">The sequence shown here is derived from an EMBL/GenBank/DDBJ whole genome shotgun (WGS) entry which is preliminary data.</text>
</comment>
<accession>A0ABQ9FYL9</accession>